<name>A0A518DUL9_9BACT</name>
<dbReference type="AlphaFoldDB" id="A0A518DUL9"/>
<protein>
    <submittedName>
        <fullName evidence="2">Hemin uptake protein hemP</fullName>
    </submittedName>
</protein>
<gene>
    <name evidence="2" type="ORF">Pla8534_33440</name>
</gene>
<dbReference type="Proteomes" id="UP000317648">
    <property type="component" value="Chromosome"/>
</dbReference>
<evidence type="ECO:0000256" key="1">
    <source>
        <dbReference type="SAM" id="MobiDB-lite"/>
    </source>
</evidence>
<dbReference type="Gene3D" id="2.10.70.10">
    <property type="entry name" value="Complement Module, domain 1"/>
    <property type="match status" value="1"/>
</dbReference>
<accession>A0A518DUL9</accession>
<evidence type="ECO:0000313" key="3">
    <source>
        <dbReference type="Proteomes" id="UP000317648"/>
    </source>
</evidence>
<dbReference type="KEGG" id="lcre:Pla8534_33440"/>
<dbReference type="InterPro" id="IPR019600">
    <property type="entry name" value="Hemin_uptake_protein_HemP"/>
</dbReference>
<sequence>MPTATWAHALLEDQDVRSPRFFSPKIATLMNKIAMPSPSGNCPAEPEFSPEDQESPVESSDRPLIYQSFELLQGRREVWIEHQENMYRLRLTSSGKLYLTK</sequence>
<proteinExistence type="predicted"/>
<organism evidence="2 3">
    <name type="scientific">Lignipirellula cremea</name>
    <dbReference type="NCBI Taxonomy" id="2528010"/>
    <lineage>
        <taxon>Bacteria</taxon>
        <taxon>Pseudomonadati</taxon>
        <taxon>Planctomycetota</taxon>
        <taxon>Planctomycetia</taxon>
        <taxon>Pirellulales</taxon>
        <taxon>Pirellulaceae</taxon>
        <taxon>Lignipirellula</taxon>
    </lineage>
</organism>
<feature type="region of interest" description="Disordered" evidence="1">
    <location>
        <begin position="33"/>
        <end position="61"/>
    </location>
</feature>
<evidence type="ECO:0000313" key="2">
    <source>
        <dbReference type="EMBL" id="QDU95529.1"/>
    </source>
</evidence>
<dbReference type="Pfam" id="PF10636">
    <property type="entry name" value="hemP"/>
    <property type="match status" value="1"/>
</dbReference>
<reference evidence="2 3" key="1">
    <citation type="submission" date="2019-02" db="EMBL/GenBank/DDBJ databases">
        <title>Deep-cultivation of Planctomycetes and their phenomic and genomic characterization uncovers novel biology.</title>
        <authorList>
            <person name="Wiegand S."/>
            <person name="Jogler M."/>
            <person name="Boedeker C."/>
            <person name="Pinto D."/>
            <person name="Vollmers J."/>
            <person name="Rivas-Marin E."/>
            <person name="Kohn T."/>
            <person name="Peeters S.H."/>
            <person name="Heuer A."/>
            <person name="Rast P."/>
            <person name="Oberbeckmann S."/>
            <person name="Bunk B."/>
            <person name="Jeske O."/>
            <person name="Meyerdierks A."/>
            <person name="Storesund J.E."/>
            <person name="Kallscheuer N."/>
            <person name="Luecker S."/>
            <person name="Lage O.M."/>
            <person name="Pohl T."/>
            <person name="Merkel B.J."/>
            <person name="Hornburger P."/>
            <person name="Mueller R.-W."/>
            <person name="Bruemmer F."/>
            <person name="Labrenz M."/>
            <person name="Spormann A.M."/>
            <person name="Op den Camp H."/>
            <person name="Overmann J."/>
            <person name="Amann R."/>
            <person name="Jetten M.S.M."/>
            <person name="Mascher T."/>
            <person name="Medema M.H."/>
            <person name="Devos D.P."/>
            <person name="Kaster A.-K."/>
            <person name="Ovreas L."/>
            <person name="Rohde M."/>
            <person name="Galperin M.Y."/>
            <person name="Jogler C."/>
        </authorList>
    </citation>
    <scope>NUCLEOTIDE SEQUENCE [LARGE SCALE GENOMIC DNA]</scope>
    <source>
        <strain evidence="2 3">Pla85_3_4</strain>
    </source>
</reference>
<keyword evidence="3" id="KW-1185">Reference proteome</keyword>
<dbReference type="EMBL" id="CP036433">
    <property type="protein sequence ID" value="QDU95529.1"/>
    <property type="molecule type" value="Genomic_DNA"/>
</dbReference>
<dbReference type="RefSeq" id="WP_197443342.1">
    <property type="nucleotide sequence ID" value="NZ_CP036433.1"/>
</dbReference>